<name>S4N989_9PORP</name>
<reference evidence="2" key="1">
    <citation type="journal article" date="2013" name="Genome">
        <title>Draft Genome Sequences of Porphyromonas crevioricanis JCM 15906T and Porphyromonas cansulci JCM 13913T Isolated from a Canine Oral Cavity.</title>
        <authorList>
            <person name="Sakamoto M."/>
            <person name="Tanaka N."/>
            <person name="Shiwa Y."/>
            <person name="Yoshikawa H."/>
            <person name="Ohkuma M."/>
        </authorList>
    </citation>
    <scope>NUCLEOTIDE SEQUENCE [LARGE SCALE GENOMIC DNA]</scope>
    <source>
        <strain evidence="2">JCM 15906</strain>
    </source>
</reference>
<evidence type="ECO:0000313" key="2">
    <source>
        <dbReference type="Proteomes" id="UP000018031"/>
    </source>
</evidence>
<proteinExistence type="predicted"/>
<evidence type="ECO:0000313" key="1">
    <source>
        <dbReference type="EMBL" id="GAD04491.1"/>
    </source>
</evidence>
<dbReference type="InterPro" id="IPR003772">
    <property type="entry name" value="YceD"/>
</dbReference>
<comment type="caution">
    <text evidence="1">The sequence shown here is derived from an EMBL/GenBank/DDBJ whole genome shotgun (WGS) entry which is preliminary data.</text>
</comment>
<dbReference type="AlphaFoldDB" id="S4N989"/>
<protein>
    <submittedName>
        <fullName evidence="1">COG1399 protein in cluster with ribosomal protein L32p, Bacteroidetes/Chlorobi subfamily</fullName>
    </submittedName>
</protein>
<dbReference type="Proteomes" id="UP000018031">
    <property type="component" value="Unassembled WGS sequence"/>
</dbReference>
<reference evidence="1 2" key="2">
    <citation type="journal article" date="2013" name="Genome Announc.">
        <title>Draft Genome Sequences of Porphyromonas crevioricanis JCM 15906T and Porphyromonas cansulci JCM 13913T Isolated from a Canine Oral Cavity.</title>
        <authorList>
            <person name="Sakamoto M."/>
            <person name="Tanaka N."/>
            <person name="Shiwa Y."/>
            <person name="Yoshikawa H."/>
            <person name="Ohkuma M."/>
        </authorList>
    </citation>
    <scope>NUCLEOTIDE SEQUENCE [LARGE SCALE GENOMIC DNA]</scope>
    <source>
        <strain evidence="1 2">JCM 15906</strain>
    </source>
</reference>
<dbReference type="EMBL" id="BAOU01000005">
    <property type="protein sequence ID" value="GAD04491.1"/>
    <property type="molecule type" value="Genomic_DNA"/>
</dbReference>
<sequence length="196" mass="22863">MCYWFDITTFAPDFTQKRMRQRSRYSIDLKSIQQDSYEERLLLDDAYFASPDMAEIRSGRVEAHIQMRKTAGLFDFHFHLCGEVLISCDRCLGDLTWPVNTTAHLVVKLGDHYEEESEEVLVLPMTEAVLDFGWLLYEYIELSLPLQRMHPEDECDPEMLRRLGQMEASRGGQPNEEGATCDTRWEVLRSLQNISD</sequence>
<organism evidence="1 2">
    <name type="scientific">Porphyromonas crevioricanis JCM 15906</name>
    <dbReference type="NCBI Taxonomy" id="1305617"/>
    <lineage>
        <taxon>Bacteria</taxon>
        <taxon>Pseudomonadati</taxon>
        <taxon>Bacteroidota</taxon>
        <taxon>Bacteroidia</taxon>
        <taxon>Bacteroidales</taxon>
        <taxon>Porphyromonadaceae</taxon>
        <taxon>Porphyromonas</taxon>
    </lineage>
</organism>
<keyword evidence="1" id="KW-0689">Ribosomal protein</keyword>
<dbReference type="Pfam" id="PF02620">
    <property type="entry name" value="YceD"/>
    <property type="match status" value="1"/>
</dbReference>
<gene>
    <name evidence="1" type="ORF">PORCRE_176</name>
</gene>
<dbReference type="GO" id="GO:0005840">
    <property type="term" value="C:ribosome"/>
    <property type="evidence" value="ECO:0007669"/>
    <property type="project" value="UniProtKB-KW"/>
</dbReference>
<keyword evidence="1" id="KW-0687">Ribonucleoprotein</keyword>
<accession>S4N989</accession>